<evidence type="ECO:0000256" key="1">
    <source>
        <dbReference type="SAM" id="MobiDB-lite"/>
    </source>
</evidence>
<protein>
    <submittedName>
        <fullName evidence="2">Uncharacterized protein</fullName>
    </submittedName>
</protein>
<evidence type="ECO:0000313" key="2">
    <source>
        <dbReference type="EMBL" id="GAT47066.1"/>
    </source>
</evidence>
<accession>A0ABQ0LB51</accession>
<dbReference type="EMBL" id="DF843130">
    <property type="protein sequence ID" value="GAT47066.1"/>
    <property type="molecule type" value="Genomic_DNA"/>
</dbReference>
<organism evidence="2 3">
    <name type="scientific">Mycena chlorophos</name>
    <name type="common">Agaric fungus</name>
    <name type="synonym">Agaricus chlorophos</name>
    <dbReference type="NCBI Taxonomy" id="658473"/>
    <lineage>
        <taxon>Eukaryota</taxon>
        <taxon>Fungi</taxon>
        <taxon>Dikarya</taxon>
        <taxon>Basidiomycota</taxon>
        <taxon>Agaricomycotina</taxon>
        <taxon>Agaricomycetes</taxon>
        <taxon>Agaricomycetidae</taxon>
        <taxon>Agaricales</taxon>
        <taxon>Marasmiineae</taxon>
        <taxon>Mycenaceae</taxon>
        <taxon>Mycena</taxon>
    </lineage>
</organism>
<dbReference type="Proteomes" id="UP000815677">
    <property type="component" value="Unassembled WGS sequence"/>
</dbReference>
<feature type="compositionally biased region" description="Polar residues" evidence="1">
    <location>
        <begin position="1"/>
        <end position="17"/>
    </location>
</feature>
<feature type="region of interest" description="Disordered" evidence="1">
    <location>
        <begin position="1"/>
        <end position="61"/>
    </location>
</feature>
<proteinExistence type="predicted"/>
<evidence type="ECO:0000313" key="3">
    <source>
        <dbReference type="Proteomes" id="UP000815677"/>
    </source>
</evidence>
<gene>
    <name evidence="2" type="ORF">MCHLO_04550</name>
</gene>
<reference evidence="2" key="1">
    <citation type="submission" date="2014-09" db="EMBL/GenBank/DDBJ databases">
        <title>Genome sequence of the luminous mushroom Mycena chlorophos for searching fungal bioluminescence genes.</title>
        <authorList>
            <person name="Tanaka Y."/>
            <person name="Kasuga D."/>
            <person name="Oba Y."/>
            <person name="Hase S."/>
            <person name="Sato K."/>
            <person name="Oba Y."/>
            <person name="Sakakibara Y."/>
        </authorList>
    </citation>
    <scope>NUCLEOTIDE SEQUENCE</scope>
</reference>
<feature type="compositionally biased region" description="Low complexity" evidence="1">
    <location>
        <begin position="50"/>
        <end position="60"/>
    </location>
</feature>
<sequence length="175" mass="19505">MSSDTFSPPNPFGTSTGPAFRPPPTFSFTQPITPFTEPTPHTGTIHEQRTGQSRGGQSSSVPAVKIARPKEYDFFLLPFQLGEHRYGDELVFEAYKFKTVDDFPLLKKRLDEHHLYLHITTSAMSGGDLLTDLESRIAAHLQAHHIHIPMGPFDHGTSSARDRCRRLTIAPSLPP</sequence>
<keyword evidence="3" id="KW-1185">Reference proteome</keyword>
<name>A0ABQ0LB51_MYCCL</name>